<dbReference type="SUPFAM" id="SSF52540">
    <property type="entry name" value="P-loop containing nucleoside triphosphate hydrolases"/>
    <property type="match status" value="1"/>
</dbReference>
<dbReference type="KEGG" id="mrd:Mrad2831_6524"/>
<sequence>MMLSPEEENPGATAIAAGVSNHEVYASAHSSLTKFGGATGLEAQSPEDFERETLALLNSGPAAGVAAPRSASKAIPLRWHGEADPHADRAWLIRNIMPEKGKGLLSGQWGTAKTFSALDLSGAVMSGLPFAGHKVDRRGGVLFIAAEGGFEIPIRMRGLVEGKLRPAHAAQGLDLDRLPFTWVEECPRLLEAEALATLCATAEAAAARFRSAFDLPLVLIVIDTLAAAAGFDDENSAAETQKVLNLMQALSSHTGAFVLGVDHFGKAVETGTRGSSAKEAAADMVLAMLGDKDVSGTVSNVRMAVRKVRGARCGYEVPLSLEVVELGETDDGDPITSCFVAWQSADQAAHEAARGNRWPATLKALQRAVSNVLADKGVRLRPFGNEGPEVLAASGPDIRAEFIASYPTDGETEAQRSDAKRKAYKRSLKTATDKGLIASRQVNGVDRIWLPAAV</sequence>
<dbReference type="PATRIC" id="fig|426355.14.peg.5828"/>
<dbReference type="HOGENOM" id="CLU_602454_0_0_5"/>
<dbReference type="Gene3D" id="3.40.50.300">
    <property type="entry name" value="P-loop containing nucleotide triphosphate hydrolases"/>
    <property type="match status" value="1"/>
</dbReference>
<dbReference type="InterPro" id="IPR027417">
    <property type="entry name" value="P-loop_NTPase"/>
</dbReference>
<dbReference type="Pfam" id="PF13481">
    <property type="entry name" value="AAA_25"/>
    <property type="match status" value="1"/>
</dbReference>
<geneLocation type="plasmid" evidence="1 2">
    <name>pMRAD08</name>
</geneLocation>
<proteinExistence type="predicted"/>
<dbReference type="AlphaFoldDB" id="B1MAB1"/>
<evidence type="ECO:0000313" key="1">
    <source>
        <dbReference type="EMBL" id="ACB28436.1"/>
    </source>
</evidence>
<dbReference type="RefSeq" id="WP_012327502.1">
    <property type="nucleotide sequence ID" value="NC_010507.1"/>
</dbReference>
<name>B1MAB1_METRJ</name>
<dbReference type="GeneID" id="6141874"/>
<accession>B1MAB1</accession>
<gene>
    <name evidence="1" type="ordered locus">Mrad2831_6524</name>
</gene>
<evidence type="ECO:0008006" key="3">
    <source>
        <dbReference type="Google" id="ProtNLM"/>
    </source>
</evidence>
<evidence type="ECO:0000313" key="2">
    <source>
        <dbReference type="Proteomes" id="UP000006589"/>
    </source>
</evidence>
<reference evidence="1 2" key="1">
    <citation type="submission" date="2008-03" db="EMBL/GenBank/DDBJ databases">
        <title>Complete sequence of plasmid8 of Methylobacterium radiotolerans JCM 2831.</title>
        <authorList>
            <consortium name="US DOE Joint Genome Institute"/>
            <person name="Copeland A."/>
            <person name="Lucas S."/>
            <person name="Lapidus A."/>
            <person name="Glavina del Rio T."/>
            <person name="Dalin E."/>
            <person name="Tice H."/>
            <person name="Bruce D."/>
            <person name="Goodwin L."/>
            <person name="Pitluck S."/>
            <person name="Kiss H."/>
            <person name="Brettin T."/>
            <person name="Detter J.C."/>
            <person name="Han C."/>
            <person name="Kuske C.R."/>
            <person name="Schmutz J."/>
            <person name="Larimer F."/>
            <person name="Land M."/>
            <person name="Hauser L."/>
            <person name="Kyrpides N."/>
            <person name="Mikhailova N."/>
            <person name="Marx C.J."/>
            <person name="Richardson P."/>
        </authorList>
    </citation>
    <scope>NUCLEOTIDE SEQUENCE [LARGE SCALE GENOMIC DNA]</scope>
    <source>
        <strain evidence="2">ATCC 27329 / DSM 1819 / JCM 2831 / NBRC 15690 / NCIMB 10815 / 0-1</strain>
        <plasmid evidence="2">Plasmid pMRAD08</plasmid>
    </source>
</reference>
<keyword evidence="1" id="KW-0614">Plasmid</keyword>
<protein>
    <recommendedName>
        <fullName evidence="3">AAA domain-containing protein</fullName>
    </recommendedName>
</protein>
<dbReference type="EMBL" id="CP001009">
    <property type="protein sequence ID" value="ACB28436.1"/>
    <property type="molecule type" value="Genomic_DNA"/>
</dbReference>
<dbReference type="Proteomes" id="UP000006589">
    <property type="component" value="Plasmid pMRAD08"/>
</dbReference>
<organism evidence="1 2">
    <name type="scientific">Methylobacterium radiotolerans (strain ATCC 27329 / DSM 1819 / JCM 2831 / NBRC 15690 / NCIMB 10815 / 0-1)</name>
    <dbReference type="NCBI Taxonomy" id="426355"/>
    <lineage>
        <taxon>Bacteria</taxon>
        <taxon>Pseudomonadati</taxon>
        <taxon>Pseudomonadota</taxon>
        <taxon>Alphaproteobacteria</taxon>
        <taxon>Hyphomicrobiales</taxon>
        <taxon>Methylobacteriaceae</taxon>
        <taxon>Methylobacterium</taxon>
    </lineage>
</organism>